<dbReference type="AlphaFoldDB" id="A0A5B7DCQ0"/>
<sequence>MQHVATQARPNLLFHLCTIGGGPVSPVCCVISPTKNSELNPAPDLLHSVCSLLSGPSSVPSRPEPVPSPMWPPAAPFT</sequence>
<dbReference type="EMBL" id="VSRR010000729">
    <property type="protein sequence ID" value="MPC18997.1"/>
    <property type="molecule type" value="Genomic_DNA"/>
</dbReference>
<name>A0A5B7DCQ0_PORTR</name>
<reference evidence="2 3" key="1">
    <citation type="submission" date="2019-05" db="EMBL/GenBank/DDBJ databases">
        <title>Another draft genome of Portunus trituberculatus and its Hox gene families provides insights of decapod evolution.</title>
        <authorList>
            <person name="Jeong J.-H."/>
            <person name="Song I."/>
            <person name="Kim S."/>
            <person name="Choi T."/>
            <person name="Kim D."/>
            <person name="Ryu S."/>
            <person name="Kim W."/>
        </authorList>
    </citation>
    <scope>NUCLEOTIDE SEQUENCE [LARGE SCALE GENOMIC DNA]</scope>
    <source>
        <tissue evidence="2">Muscle</tissue>
    </source>
</reference>
<proteinExistence type="predicted"/>
<feature type="compositionally biased region" description="Pro residues" evidence="1">
    <location>
        <begin position="62"/>
        <end position="78"/>
    </location>
</feature>
<keyword evidence="3" id="KW-1185">Reference proteome</keyword>
<feature type="region of interest" description="Disordered" evidence="1">
    <location>
        <begin position="57"/>
        <end position="78"/>
    </location>
</feature>
<evidence type="ECO:0000313" key="2">
    <source>
        <dbReference type="EMBL" id="MPC18997.1"/>
    </source>
</evidence>
<evidence type="ECO:0000313" key="3">
    <source>
        <dbReference type="Proteomes" id="UP000324222"/>
    </source>
</evidence>
<protein>
    <submittedName>
        <fullName evidence="2">Uncharacterized protein</fullName>
    </submittedName>
</protein>
<comment type="caution">
    <text evidence="2">The sequence shown here is derived from an EMBL/GenBank/DDBJ whole genome shotgun (WGS) entry which is preliminary data.</text>
</comment>
<organism evidence="2 3">
    <name type="scientific">Portunus trituberculatus</name>
    <name type="common">Swimming crab</name>
    <name type="synonym">Neptunus trituberculatus</name>
    <dbReference type="NCBI Taxonomy" id="210409"/>
    <lineage>
        <taxon>Eukaryota</taxon>
        <taxon>Metazoa</taxon>
        <taxon>Ecdysozoa</taxon>
        <taxon>Arthropoda</taxon>
        <taxon>Crustacea</taxon>
        <taxon>Multicrustacea</taxon>
        <taxon>Malacostraca</taxon>
        <taxon>Eumalacostraca</taxon>
        <taxon>Eucarida</taxon>
        <taxon>Decapoda</taxon>
        <taxon>Pleocyemata</taxon>
        <taxon>Brachyura</taxon>
        <taxon>Eubrachyura</taxon>
        <taxon>Portunoidea</taxon>
        <taxon>Portunidae</taxon>
        <taxon>Portuninae</taxon>
        <taxon>Portunus</taxon>
    </lineage>
</organism>
<evidence type="ECO:0000256" key="1">
    <source>
        <dbReference type="SAM" id="MobiDB-lite"/>
    </source>
</evidence>
<accession>A0A5B7DCQ0</accession>
<gene>
    <name evidence="2" type="ORF">E2C01_011900</name>
</gene>
<dbReference type="Proteomes" id="UP000324222">
    <property type="component" value="Unassembled WGS sequence"/>
</dbReference>